<dbReference type="InterPro" id="IPR008011">
    <property type="entry name" value="Complex1_LYR_dom"/>
</dbReference>
<evidence type="ECO:0000256" key="2">
    <source>
        <dbReference type="ARBA" id="ARBA00023128"/>
    </source>
</evidence>
<dbReference type="AlphaFoldDB" id="A0A284RG11"/>
<evidence type="ECO:0000256" key="4">
    <source>
        <dbReference type="ARBA" id="ARBA00025715"/>
    </source>
</evidence>
<dbReference type="PANTHER" id="PTHR13675">
    <property type="entry name" value="LYR MOTIF-CONTAINING PROTEIN 2"/>
    <property type="match status" value="1"/>
</dbReference>
<sequence>MTRRSGFQREVLSLYRRALRMVQTKPPSTRAKFLLFVRYNFHQNAANISPRQVGVIEHLMRQGRKQIEMYEDPSVKDCWVSKEMKEWNKQRT</sequence>
<comment type="subcellular location">
    <subcellularLocation>
        <location evidence="1">Mitochondrion matrix</location>
    </subcellularLocation>
</comment>
<dbReference type="GO" id="GO:0034553">
    <property type="term" value="P:mitochondrial respiratory chain complex II assembly"/>
    <property type="evidence" value="ECO:0007669"/>
    <property type="project" value="InterPro"/>
</dbReference>
<name>A0A284RG11_ARMOS</name>
<evidence type="ECO:0000313" key="7">
    <source>
        <dbReference type="Proteomes" id="UP000219338"/>
    </source>
</evidence>
<evidence type="ECO:0000256" key="3">
    <source>
        <dbReference type="ARBA" id="ARBA00023186"/>
    </source>
</evidence>
<dbReference type="InterPro" id="IPR045295">
    <property type="entry name" value="Complex1_LYR_SDHAF1_LYRM8"/>
</dbReference>
<organism evidence="6 7">
    <name type="scientific">Armillaria ostoyae</name>
    <name type="common">Armillaria root rot fungus</name>
    <dbReference type="NCBI Taxonomy" id="47428"/>
    <lineage>
        <taxon>Eukaryota</taxon>
        <taxon>Fungi</taxon>
        <taxon>Dikarya</taxon>
        <taxon>Basidiomycota</taxon>
        <taxon>Agaricomycotina</taxon>
        <taxon>Agaricomycetes</taxon>
        <taxon>Agaricomycetidae</taxon>
        <taxon>Agaricales</taxon>
        <taxon>Marasmiineae</taxon>
        <taxon>Physalacriaceae</taxon>
        <taxon>Armillaria</taxon>
    </lineage>
</organism>
<dbReference type="GO" id="GO:0005759">
    <property type="term" value="C:mitochondrial matrix"/>
    <property type="evidence" value="ECO:0007669"/>
    <property type="project" value="UniProtKB-SubCell"/>
</dbReference>
<dbReference type="STRING" id="47428.A0A284RG11"/>
<keyword evidence="7" id="KW-1185">Reference proteome</keyword>
<dbReference type="Proteomes" id="UP000219338">
    <property type="component" value="Unassembled WGS sequence"/>
</dbReference>
<reference evidence="7" key="1">
    <citation type="journal article" date="2017" name="Nat. Ecol. Evol.">
        <title>Genome expansion and lineage-specific genetic innovations in the forest pathogenic fungi Armillaria.</title>
        <authorList>
            <person name="Sipos G."/>
            <person name="Prasanna A.N."/>
            <person name="Walter M.C."/>
            <person name="O'Connor E."/>
            <person name="Balint B."/>
            <person name="Krizsan K."/>
            <person name="Kiss B."/>
            <person name="Hess J."/>
            <person name="Varga T."/>
            <person name="Slot J."/>
            <person name="Riley R."/>
            <person name="Boka B."/>
            <person name="Rigling D."/>
            <person name="Barry K."/>
            <person name="Lee J."/>
            <person name="Mihaltcheva S."/>
            <person name="LaButti K."/>
            <person name="Lipzen A."/>
            <person name="Waldron R."/>
            <person name="Moloney N.M."/>
            <person name="Sperisen C."/>
            <person name="Kredics L."/>
            <person name="Vagvoelgyi C."/>
            <person name="Patrignani A."/>
            <person name="Fitzpatrick D."/>
            <person name="Nagy I."/>
            <person name="Doyle S."/>
            <person name="Anderson J.B."/>
            <person name="Grigoriev I.V."/>
            <person name="Gueldener U."/>
            <person name="Muensterkoetter M."/>
            <person name="Nagy L.G."/>
        </authorList>
    </citation>
    <scope>NUCLEOTIDE SEQUENCE [LARGE SCALE GENOMIC DNA]</scope>
    <source>
        <strain evidence="7">C18/9</strain>
    </source>
</reference>
<dbReference type="CDD" id="cd20268">
    <property type="entry name" value="Complex1_LYR_SDHAF1_LYRM8"/>
    <property type="match status" value="1"/>
</dbReference>
<dbReference type="PANTHER" id="PTHR13675:SF1">
    <property type="entry name" value="SUCCINATE DEHYDROGENASE ASSEMBLY FACTOR 1, MITOCHONDRIAL"/>
    <property type="match status" value="1"/>
</dbReference>
<comment type="similarity">
    <text evidence="4">Belongs to the complex I LYR family. SDHAF1 subfamily.</text>
</comment>
<protein>
    <submittedName>
        <fullName evidence="6">Related to Found in Mitochondrial Proteome</fullName>
    </submittedName>
</protein>
<dbReference type="OrthoDB" id="273010at2759"/>
<keyword evidence="3" id="KW-0143">Chaperone</keyword>
<feature type="domain" description="Complex 1 LYR protein" evidence="5">
    <location>
        <begin position="9"/>
        <end position="69"/>
    </location>
</feature>
<gene>
    <name evidence="6" type="ORF">ARMOST_11041</name>
</gene>
<dbReference type="Pfam" id="PF05347">
    <property type="entry name" value="Complex1_LYR"/>
    <property type="match status" value="1"/>
</dbReference>
<dbReference type="OMA" id="VEMYSSP"/>
<evidence type="ECO:0000313" key="6">
    <source>
        <dbReference type="EMBL" id="SJL07691.1"/>
    </source>
</evidence>
<proteinExistence type="inferred from homology"/>
<dbReference type="EMBL" id="FUEG01000008">
    <property type="protein sequence ID" value="SJL07691.1"/>
    <property type="molecule type" value="Genomic_DNA"/>
</dbReference>
<accession>A0A284RG11</accession>
<evidence type="ECO:0000259" key="5">
    <source>
        <dbReference type="Pfam" id="PF05347"/>
    </source>
</evidence>
<keyword evidence="2" id="KW-0496">Mitochondrion</keyword>
<evidence type="ECO:0000256" key="1">
    <source>
        <dbReference type="ARBA" id="ARBA00004305"/>
    </source>
</evidence>